<accession>A0A821KMU2</accession>
<sequence length="13" mass="1531">MALYSAEDARYLK</sequence>
<name>A0A821KMU2_9BILA</name>
<evidence type="ECO:0000313" key="2">
    <source>
        <dbReference type="Proteomes" id="UP000663873"/>
    </source>
</evidence>
<protein>
    <submittedName>
        <fullName evidence="1">Uncharacterized protein</fullName>
    </submittedName>
</protein>
<evidence type="ECO:0000313" key="1">
    <source>
        <dbReference type="EMBL" id="CAF4740531.1"/>
    </source>
</evidence>
<comment type="caution">
    <text evidence="1">The sequence shown here is derived from an EMBL/GenBank/DDBJ whole genome shotgun (WGS) entry which is preliminary data.</text>
</comment>
<dbReference type="Proteomes" id="UP000663873">
    <property type="component" value="Unassembled WGS sequence"/>
</dbReference>
<keyword evidence="2" id="KW-1185">Reference proteome</keyword>
<dbReference type="EMBL" id="CAJOBP010039159">
    <property type="protein sequence ID" value="CAF4740531.1"/>
    <property type="molecule type" value="Genomic_DNA"/>
</dbReference>
<reference evidence="1" key="1">
    <citation type="submission" date="2021-02" db="EMBL/GenBank/DDBJ databases">
        <authorList>
            <person name="Nowell W R."/>
        </authorList>
    </citation>
    <scope>NUCLEOTIDE SEQUENCE</scope>
</reference>
<feature type="non-terminal residue" evidence="1">
    <location>
        <position position="13"/>
    </location>
</feature>
<organism evidence="1 2">
    <name type="scientific">Rotaria socialis</name>
    <dbReference type="NCBI Taxonomy" id="392032"/>
    <lineage>
        <taxon>Eukaryota</taxon>
        <taxon>Metazoa</taxon>
        <taxon>Spiralia</taxon>
        <taxon>Gnathifera</taxon>
        <taxon>Rotifera</taxon>
        <taxon>Eurotatoria</taxon>
        <taxon>Bdelloidea</taxon>
        <taxon>Philodinida</taxon>
        <taxon>Philodinidae</taxon>
        <taxon>Rotaria</taxon>
    </lineage>
</organism>
<gene>
    <name evidence="1" type="ORF">UJA718_LOCUS38344</name>
</gene>
<proteinExistence type="predicted"/>